<keyword evidence="4 7" id="KW-0812">Transmembrane</keyword>
<feature type="transmembrane region" description="Helical" evidence="7">
    <location>
        <begin position="313"/>
        <end position="334"/>
    </location>
</feature>
<comment type="subcellular location">
    <subcellularLocation>
        <location evidence="1">Cell membrane</location>
        <topology evidence="1">Multi-pass membrane protein</topology>
    </subcellularLocation>
</comment>
<evidence type="ECO:0000313" key="10">
    <source>
        <dbReference type="Proteomes" id="UP000005361"/>
    </source>
</evidence>
<dbReference type="Pfam" id="PF07690">
    <property type="entry name" value="MFS_1"/>
    <property type="match status" value="1"/>
</dbReference>
<dbReference type="GO" id="GO:0005886">
    <property type="term" value="C:plasma membrane"/>
    <property type="evidence" value="ECO:0007669"/>
    <property type="project" value="UniProtKB-SubCell"/>
</dbReference>
<name>I9NSR4_9FIRM</name>
<proteinExistence type="predicted"/>
<feature type="transmembrane region" description="Helical" evidence="7">
    <location>
        <begin position="145"/>
        <end position="167"/>
    </location>
</feature>
<feature type="transmembrane region" description="Helical" evidence="7">
    <location>
        <begin position="374"/>
        <end position="394"/>
    </location>
</feature>
<feature type="transmembrane region" description="Helical" evidence="7">
    <location>
        <begin position="173"/>
        <end position="191"/>
    </location>
</feature>
<feature type="transmembrane region" description="Helical" evidence="7">
    <location>
        <begin position="220"/>
        <end position="238"/>
    </location>
</feature>
<gene>
    <name evidence="9" type="ORF">JBW_04018</name>
</gene>
<dbReference type="GO" id="GO:0022857">
    <property type="term" value="F:transmembrane transporter activity"/>
    <property type="evidence" value="ECO:0007669"/>
    <property type="project" value="InterPro"/>
</dbReference>
<evidence type="ECO:0000259" key="8">
    <source>
        <dbReference type="PROSITE" id="PS50850"/>
    </source>
</evidence>
<evidence type="ECO:0000313" key="9">
    <source>
        <dbReference type="EMBL" id="AJQ29355.1"/>
    </source>
</evidence>
<dbReference type="InterPro" id="IPR011701">
    <property type="entry name" value="MFS"/>
</dbReference>
<feature type="transmembrane region" description="Helical" evidence="7">
    <location>
        <begin position="346"/>
        <end position="368"/>
    </location>
</feature>
<dbReference type="InterPro" id="IPR020846">
    <property type="entry name" value="MFS_dom"/>
</dbReference>
<keyword evidence="5 7" id="KW-1133">Transmembrane helix</keyword>
<accession>I9NSR4</accession>
<feature type="transmembrane region" description="Helical" evidence="7">
    <location>
        <begin position="258"/>
        <end position="279"/>
    </location>
</feature>
<evidence type="ECO:0000256" key="7">
    <source>
        <dbReference type="SAM" id="Phobius"/>
    </source>
</evidence>
<feature type="transmembrane region" description="Helical" evidence="7">
    <location>
        <begin position="286"/>
        <end position="307"/>
    </location>
</feature>
<dbReference type="InterPro" id="IPR050171">
    <property type="entry name" value="MFS_Transporters"/>
</dbReference>
<evidence type="ECO:0000256" key="1">
    <source>
        <dbReference type="ARBA" id="ARBA00004651"/>
    </source>
</evidence>
<dbReference type="PANTHER" id="PTHR23517:SF10">
    <property type="entry name" value="MAJOR FACILITATOR SUPERFAMILY (MFS) PROFILE DOMAIN-CONTAINING PROTEIN"/>
    <property type="match status" value="1"/>
</dbReference>
<feature type="transmembrane region" description="Helical" evidence="7">
    <location>
        <begin position="49"/>
        <end position="70"/>
    </location>
</feature>
<evidence type="ECO:0000256" key="5">
    <source>
        <dbReference type="ARBA" id="ARBA00022989"/>
    </source>
</evidence>
<feature type="transmembrane region" description="Helical" evidence="7">
    <location>
        <begin position="77"/>
        <end position="99"/>
    </location>
</feature>
<dbReference type="SUPFAM" id="SSF103473">
    <property type="entry name" value="MFS general substrate transporter"/>
    <property type="match status" value="1"/>
</dbReference>
<keyword evidence="3" id="KW-1003">Cell membrane</keyword>
<reference evidence="10" key="2">
    <citation type="submission" date="2015-02" db="EMBL/GenBank/DDBJ databases">
        <title>Complete Genome Sequence of Pelosinus fermentans JBW45.</title>
        <authorList>
            <person name="De Leon K.B."/>
            <person name="Utturkar S.M."/>
            <person name="Camilleri L.B."/>
            <person name="Arkin A.P."/>
            <person name="Fields M.W."/>
            <person name="Brown S.D."/>
            <person name="Wall J.D."/>
        </authorList>
    </citation>
    <scope>NUCLEOTIDE SEQUENCE [LARGE SCALE GENOMIC DNA]</scope>
    <source>
        <strain evidence="10">JBW45</strain>
    </source>
</reference>
<dbReference type="AlphaFoldDB" id="I9NSR4"/>
<dbReference type="Gene3D" id="1.20.1250.20">
    <property type="entry name" value="MFS general substrate transporter like domains"/>
    <property type="match status" value="1"/>
</dbReference>
<sequence>MRINQYKFNQLVWIIIMGIFLLRIGTSMSIPFMSIYLHFTLGISLSETGLIVGASYISHTFGGFFGGVLSDKYGKRYMLGLSLFLYALTFWGFGLSGTMPLEPSIISILFCIINIFAGLFRVWSETMAQAMLSDIVEESEKLAVFNIRYTAVNVGAAIGPIIGAMIGVSGTMLGFYIAGALCMSYFILFMIKSKTINSVKPSGINIRFSTTAKTLVDDKVLRFYIIGGIFAFLCYVQLESILGQILMQRFGHADVFTIILVVNAVTVIFLQIPLVNYYLKKYSPVYLMKVGCVFIAGGLMGTAFSGMYIPLYIINQIIFTIGEIFLFSIGGIFMDSIAPEELRGSYFGCMGFMYLGKSIGPIIGGALLQYLGSEQALCIFALISLGTICFYTQIEKHIVGSNNSNLILNKSI</sequence>
<dbReference type="InterPro" id="IPR036259">
    <property type="entry name" value="MFS_trans_sf"/>
</dbReference>
<evidence type="ECO:0000256" key="4">
    <source>
        <dbReference type="ARBA" id="ARBA00022692"/>
    </source>
</evidence>
<dbReference type="PROSITE" id="PS50850">
    <property type="entry name" value="MFS"/>
    <property type="match status" value="1"/>
</dbReference>
<feature type="transmembrane region" description="Helical" evidence="7">
    <location>
        <begin position="105"/>
        <end position="124"/>
    </location>
</feature>
<keyword evidence="2" id="KW-0813">Transport</keyword>
<dbReference type="KEGG" id="pft:JBW_04018"/>
<dbReference type="STRING" id="1192197.JBW_04018"/>
<dbReference type="PANTHER" id="PTHR23517">
    <property type="entry name" value="RESISTANCE PROTEIN MDTM, PUTATIVE-RELATED-RELATED"/>
    <property type="match status" value="1"/>
</dbReference>
<organism evidence="9 10">
    <name type="scientific">Pelosinus fermentans JBW45</name>
    <dbReference type="NCBI Taxonomy" id="1192197"/>
    <lineage>
        <taxon>Bacteria</taxon>
        <taxon>Bacillati</taxon>
        <taxon>Bacillota</taxon>
        <taxon>Negativicutes</taxon>
        <taxon>Selenomonadales</taxon>
        <taxon>Sporomusaceae</taxon>
        <taxon>Pelosinus</taxon>
    </lineage>
</organism>
<keyword evidence="6 7" id="KW-0472">Membrane</keyword>
<dbReference type="EMBL" id="CP010978">
    <property type="protein sequence ID" value="AJQ29355.1"/>
    <property type="molecule type" value="Genomic_DNA"/>
</dbReference>
<evidence type="ECO:0000256" key="2">
    <source>
        <dbReference type="ARBA" id="ARBA00022448"/>
    </source>
</evidence>
<evidence type="ECO:0000256" key="3">
    <source>
        <dbReference type="ARBA" id="ARBA00022475"/>
    </source>
</evidence>
<feature type="domain" description="Major facilitator superfamily (MFS) profile" evidence="8">
    <location>
        <begin position="11"/>
        <end position="399"/>
    </location>
</feature>
<reference evidence="9 10" key="1">
    <citation type="journal article" date="2015" name="Genome Announc.">
        <title>Complete Genome Sequence of Pelosinus fermentans JBW45, a Member of a Remarkably Competitive Group of Negativicutes in the Firmicutes Phylum.</title>
        <authorList>
            <person name="De Leon K.B."/>
            <person name="Utturkar S.M."/>
            <person name="Camilleri L.B."/>
            <person name="Elias D.A."/>
            <person name="Arkin A.P."/>
            <person name="Fields M.W."/>
            <person name="Brown S.D."/>
            <person name="Wall J.D."/>
        </authorList>
    </citation>
    <scope>NUCLEOTIDE SEQUENCE [LARGE SCALE GENOMIC DNA]</scope>
    <source>
        <strain evidence="9 10">JBW45</strain>
    </source>
</reference>
<evidence type="ECO:0000256" key="6">
    <source>
        <dbReference type="ARBA" id="ARBA00023136"/>
    </source>
</evidence>
<protein>
    <submittedName>
        <fullName evidence="9">Major facilitator superfamily MFS_1</fullName>
    </submittedName>
</protein>
<feature type="transmembrane region" description="Helical" evidence="7">
    <location>
        <begin position="12"/>
        <end position="37"/>
    </location>
</feature>
<dbReference type="Proteomes" id="UP000005361">
    <property type="component" value="Chromosome"/>
</dbReference>
<dbReference type="HOGENOM" id="CLU_001265_60_0_9"/>